<evidence type="ECO:0000256" key="2">
    <source>
        <dbReference type="ARBA" id="ARBA00022475"/>
    </source>
</evidence>
<protein>
    <submittedName>
        <fullName evidence="9">Chromosome partition protein Smc</fullName>
    </submittedName>
</protein>
<dbReference type="PANTHER" id="PTHR30287:SF1">
    <property type="entry name" value="INNER MEMBRANE PROTEIN"/>
    <property type="match status" value="1"/>
</dbReference>
<feature type="domain" description="ABC3 transporter permease C-terminal" evidence="8">
    <location>
        <begin position="725"/>
        <end position="846"/>
    </location>
</feature>
<evidence type="ECO:0000256" key="5">
    <source>
        <dbReference type="ARBA" id="ARBA00023136"/>
    </source>
</evidence>
<dbReference type="InterPro" id="IPR038766">
    <property type="entry name" value="Membrane_comp_ABC_pdt"/>
</dbReference>
<comment type="subcellular location">
    <subcellularLocation>
        <location evidence="1">Cell membrane</location>
        <topology evidence="1">Multi-pass membrane protein</topology>
    </subcellularLocation>
</comment>
<dbReference type="AlphaFoldDB" id="A0A1S6ILN9"/>
<keyword evidence="5 7" id="KW-0472">Membrane</keyword>
<evidence type="ECO:0000313" key="10">
    <source>
        <dbReference type="Proteomes" id="UP000188993"/>
    </source>
</evidence>
<proteinExistence type="predicted"/>
<evidence type="ECO:0000256" key="3">
    <source>
        <dbReference type="ARBA" id="ARBA00022692"/>
    </source>
</evidence>
<dbReference type="GO" id="GO:0005886">
    <property type="term" value="C:plasma membrane"/>
    <property type="evidence" value="ECO:0007669"/>
    <property type="project" value="UniProtKB-SubCell"/>
</dbReference>
<evidence type="ECO:0000256" key="4">
    <source>
        <dbReference type="ARBA" id="ARBA00022989"/>
    </source>
</evidence>
<evidence type="ECO:0000313" key="9">
    <source>
        <dbReference type="EMBL" id="AQS52457.1"/>
    </source>
</evidence>
<accession>A0A1S6ILN9</accession>
<dbReference type="RefSeq" id="WP_062471420.1">
    <property type="nucleotide sequence ID" value="NZ_BBYN01000029.1"/>
</dbReference>
<keyword evidence="4 7" id="KW-1133">Transmembrane helix</keyword>
<reference evidence="9 10" key="1">
    <citation type="journal article" date="2014" name="Int. J. Syst. Evol. Microbiol.">
        <title>Jeotgalibaca dankookensis gen. nov., sp. nov., a member of the family Carnobacteriaceae, isolated from seujeot (Korean traditional food).</title>
        <authorList>
            <person name="Lee D.G."/>
            <person name="Trujillo M.E."/>
            <person name="Kang H."/>
            <person name="Ahn T.Y."/>
        </authorList>
    </citation>
    <scope>NUCLEOTIDE SEQUENCE [LARGE SCALE GENOMIC DNA]</scope>
    <source>
        <strain evidence="9 10">EX-07</strain>
    </source>
</reference>
<gene>
    <name evidence="9" type="primary">smc_1</name>
    <name evidence="9" type="ORF">BW727_100047</name>
</gene>
<dbReference type="Proteomes" id="UP000188993">
    <property type="component" value="Chromosome"/>
</dbReference>
<feature type="transmembrane region" description="Helical" evidence="7">
    <location>
        <begin position="21"/>
        <end position="46"/>
    </location>
</feature>
<feature type="transmembrane region" description="Helical" evidence="7">
    <location>
        <begin position="1176"/>
        <end position="1195"/>
    </location>
</feature>
<keyword evidence="6" id="KW-0175">Coiled coil</keyword>
<feature type="transmembrane region" description="Helical" evidence="7">
    <location>
        <begin position="722"/>
        <end position="742"/>
    </location>
</feature>
<dbReference type="PANTHER" id="PTHR30287">
    <property type="entry name" value="MEMBRANE COMPONENT OF PREDICTED ABC SUPERFAMILY METABOLITE UPTAKE TRANSPORTER"/>
    <property type="match status" value="1"/>
</dbReference>
<dbReference type="Pfam" id="PF02687">
    <property type="entry name" value="FtsX"/>
    <property type="match status" value="2"/>
</dbReference>
<feature type="transmembrane region" description="Helical" evidence="7">
    <location>
        <begin position="1123"/>
        <end position="1143"/>
    </location>
</feature>
<keyword evidence="10" id="KW-1185">Reference proteome</keyword>
<dbReference type="InterPro" id="IPR003838">
    <property type="entry name" value="ABC3_permease_C"/>
</dbReference>
<feature type="transmembrane region" description="Helical" evidence="7">
    <location>
        <begin position="770"/>
        <end position="797"/>
    </location>
</feature>
<feature type="transmembrane region" description="Helical" evidence="7">
    <location>
        <begin position="1215"/>
        <end position="1236"/>
    </location>
</feature>
<keyword evidence="3 7" id="KW-0812">Transmembrane</keyword>
<feature type="transmembrane region" description="Helical" evidence="7">
    <location>
        <begin position="892"/>
        <end position="911"/>
    </location>
</feature>
<feature type="domain" description="ABC3 transporter permease C-terminal" evidence="8">
    <location>
        <begin position="1127"/>
        <end position="1242"/>
    </location>
</feature>
<dbReference type="STRING" id="708126.BW727_100047"/>
<dbReference type="KEGG" id="jda:BW727_100047"/>
<evidence type="ECO:0000256" key="6">
    <source>
        <dbReference type="SAM" id="Coils"/>
    </source>
</evidence>
<evidence type="ECO:0000256" key="1">
    <source>
        <dbReference type="ARBA" id="ARBA00004651"/>
    </source>
</evidence>
<sequence>MKKKALWKDIWKGIWNNKASFLALLAIIMLGTGFFGGISATGPIMLKTADHYYKNLDFYDLKVLSTYGIEDKDVAILNNVDGVTSEPTQSIDLVMEEHEYATRLFTHDSDSQLNDYEIISGRLPNQPGEIALDSELASSEDGIALGNQVTFKQSSEEGLELADHEYEIVGFVNTPIYIEKTSRGNTQAATGSLDGFGVIHPDDLTGDLFTEIYVGFDKEYPAYSDDYKNQVSNKKKEIEEALNGRPLERVNEIRKEGREEIFKAETELEDAKEEINDAKKTLEDSRKELDEAKETYEENETAFQNEIKEAEDEIAKQQAVLDDGYAEYENGLAEWQEGMAAYEEAKANWQGQRAALLEQLNTTLTLEGLAQNPIPTPEGEQLATQVKDLFSAEAEINEAREQLQALPDAFANQKAELNAAKSQLEQSEEELKNAEQEIQSRIGSLAERQAQLAYIQEQVQIPYGDLTEEQKAEMLASVSAQGEQTLVYQPFIRYLNGELLATAIPFTEEIAYQNESEAIIENAQADLKVQNDRLQEGYETIIQSEQALEEAQVEYQNNLQELETRAQEIQAAKEAVLNQVQGSLQMIEAQIQAADSQFEEQGAQLAAAKSELDAAKQELDAGQAELTAGSNQLAEEKAEGQAALDEALEKIQSGEEEYQEGLETFEEETKDAQEEIEKAEKELAEAKEELAELEEPTYFVQGRSDNPGYSGFGDNADRISSIASIFPVFFFLIAALVSFTTMTRMVDEQRTQIGTLKGLGYSNFDIAKKFLVYAAVAGIVGTAIGLIAGYRLFPLLIFNAYNSLYNFPDIQFDTYPLYTIIAIIVAILCTVGPAAIASYRTLKEEPASIMRPKAPKMGKRVFLERLPFIWNRLGFNAKVTVRNLVRYKIRNSMTIIGVAGSMALILTGFAIRDSISSLAETQFNEIIKYDMVVALQDERSDEDLTNYEAIRDGYAEIDSHMYALQANYKVEKSGLNTQDVTVFVPNDSENILDFVSLNERGETQSHSLTDDGAIISEKLASMMAVGPGDELVIQDEEEMTYTVPISQVTENYTGHYLYLTEDLYGSVFSERFSPNTDLIRYEGGGKWESEFAERAMQEDAIALVTFIAQINKAFEETLNSLDVITLVLIISAAALAFVVLYNLTNINVSERIRELSTIKVLGFYDLEVSLYIYRETFILTLIGILFGFGLGSYLGNVLLKMVEIDLMLFPVIIKPLSYLSSALLTLLFSIVVMVIMHLKLKRVDMIEALKSVE</sequence>
<dbReference type="OrthoDB" id="5137249at2"/>
<evidence type="ECO:0000259" key="8">
    <source>
        <dbReference type="Pfam" id="PF02687"/>
    </source>
</evidence>
<dbReference type="EMBL" id="CP019728">
    <property type="protein sequence ID" value="AQS52457.1"/>
    <property type="molecule type" value="Genomic_DNA"/>
</dbReference>
<organism evidence="9 10">
    <name type="scientific">Jeotgalibaca dankookensis</name>
    <dbReference type="NCBI Taxonomy" id="708126"/>
    <lineage>
        <taxon>Bacteria</taxon>
        <taxon>Bacillati</taxon>
        <taxon>Bacillota</taxon>
        <taxon>Bacilli</taxon>
        <taxon>Lactobacillales</taxon>
        <taxon>Carnobacteriaceae</taxon>
        <taxon>Jeotgalibaca</taxon>
    </lineage>
</organism>
<keyword evidence="2" id="KW-1003">Cell membrane</keyword>
<feature type="transmembrane region" description="Helical" evidence="7">
    <location>
        <begin position="817"/>
        <end position="842"/>
    </location>
</feature>
<name>A0A1S6ILN9_9LACT</name>
<feature type="coiled-coil region" evidence="6">
    <location>
        <begin position="224"/>
        <end position="444"/>
    </location>
</feature>
<evidence type="ECO:0000256" key="7">
    <source>
        <dbReference type="SAM" id="Phobius"/>
    </source>
</evidence>
<feature type="coiled-coil region" evidence="6">
    <location>
        <begin position="541"/>
        <end position="696"/>
    </location>
</feature>